<organism evidence="5 7">
    <name type="scientific">Wenjunlia vitaminophila</name>
    <name type="common">Streptomyces vitaminophilus</name>
    <dbReference type="NCBI Taxonomy" id="76728"/>
    <lineage>
        <taxon>Bacteria</taxon>
        <taxon>Bacillati</taxon>
        <taxon>Actinomycetota</taxon>
        <taxon>Actinomycetes</taxon>
        <taxon>Kitasatosporales</taxon>
        <taxon>Streptomycetaceae</taxon>
        <taxon>Wenjunlia</taxon>
    </lineage>
</organism>
<dbReference type="EMBL" id="LLZU01000005">
    <property type="protein sequence ID" value="KRV50679.1"/>
    <property type="molecule type" value="Genomic_DNA"/>
</dbReference>
<evidence type="ECO:0000256" key="2">
    <source>
        <dbReference type="SAM" id="MobiDB-lite"/>
    </source>
</evidence>
<dbReference type="InterPro" id="IPR019405">
    <property type="entry name" value="Lactonase_7-beta_prop"/>
</dbReference>
<keyword evidence="7" id="KW-1185">Reference proteome</keyword>
<evidence type="ECO:0000313" key="6">
    <source>
        <dbReference type="EMBL" id="KRV50679.1"/>
    </source>
</evidence>
<dbReference type="InterPro" id="IPR035986">
    <property type="entry name" value="PKD_dom_sf"/>
</dbReference>
<sequence>MHAGRLPTRLGVLAAVAVLTAVPASPAPASPAPASPAPFARTLFVTNSATNDVSTFTLDAHGTPTLTGTLPTGSPSTAGNGASGVVPSPDGRYVYVADRSTHTVVPYAVDRRGTLTPLGAPVGTGGTVPFAIAIAPDGETLYTTNIDSGTVSVFTVHEDGTLTRLGDPVRTGFASPRGLAVTPDGAHLYVSHGRPLSDPTDVITHFAIRGDGSLAPQGQPTTVGGASTAIGITPDGRTLFTAATTTDEVYGFRIGATGDLTPAPGSPYPVPDHPEGIAISPNGRQLFLTSPGSVRPDDAHAVSAFTIAGDGALRPVPGSPFEAGRGPVGVAVSPDGRHLYVANFDSNDMNAFSLTGDGALREIPGSPVRTGGTAPGFESVAIRPNQGPTASFTATTGPGGRPTAFDASPSTDPDGEVTRYDWDFGDGTVLRDGGPEPRHTYPTAGTFTVTVTVTDDEGCSVARVFTGQSALCNGSPEATASRSVTVGS</sequence>
<dbReference type="SUPFAM" id="SSF50974">
    <property type="entry name" value="Nitrous oxide reductase, N-terminal domain"/>
    <property type="match status" value="1"/>
</dbReference>
<dbReference type="Gene3D" id="2.60.40.10">
    <property type="entry name" value="Immunoglobulins"/>
    <property type="match status" value="1"/>
</dbReference>
<dbReference type="PROSITE" id="PS50093">
    <property type="entry name" value="PKD"/>
    <property type="match status" value="1"/>
</dbReference>
<dbReference type="RefSeq" id="WP_018382097.1">
    <property type="nucleotide sequence ID" value="NZ_LLZU01000005.1"/>
</dbReference>
<feature type="domain" description="PKD" evidence="4">
    <location>
        <begin position="395"/>
        <end position="458"/>
    </location>
</feature>
<dbReference type="GO" id="GO:0005975">
    <property type="term" value="P:carbohydrate metabolic process"/>
    <property type="evidence" value="ECO:0007669"/>
    <property type="project" value="UniProtKB-ARBA"/>
</dbReference>
<feature type="region of interest" description="Disordered" evidence="2">
    <location>
        <begin position="391"/>
        <end position="414"/>
    </location>
</feature>
<feature type="signal peptide" evidence="3">
    <location>
        <begin position="1"/>
        <end position="29"/>
    </location>
</feature>
<feature type="compositionally biased region" description="Low complexity" evidence="2">
    <location>
        <begin position="64"/>
        <end position="77"/>
    </location>
</feature>
<gene>
    <name evidence="5" type="ORF">AQ490_16635</name>
    <name evidence="6" type="ORF">AQ490_16680</name>
</gene>
<dbReference type="AlphaFoldDB" id="A0A0T6LY65"/>
<feature type="compositionally biased region" description="Low complexity" evidence="2">
    <location>
        <begin position="393"/>
        <end position="404"/>
    </location>
</feature>
<feature type="region of interest" description="Disordered" evidence="2">
    <location>
        <begin position="64"/>
        <end position="85"/>
    </location>
</feature>
<dbReference type="STRING" id="76728.AQ490_16635"/>
<dbReference type="Pfam" id="PF10282">
    <property type="entry name" value="Lactonase"/>
    <property type="match status" value="2"/>
</dbReference>
<dbReference type="Gene3D" id="2.130.10.10">
    <property type="entry name" value="YVTN repeat-like/Quinoprotein amine dehydrogenase"/>
    <property type="match status" value="3"/>
</dbReference>
<dbReference type="CDD" id="cd00146">
    <property type="entry name" value="PKD"/>
    <property type="match status" value="1"/>
</dbReference>
<dbReference type="eggNOG" id="COG3291">
    <property type="taxonomic scope" value="Bacteria"/>
</dbReference>
<dbReference type="InterPro" id="IPR050282">
    <property type="entry name" value="Cycloisomerase_2"/>
</dbReference>
<dbReference type="PANTHER" id="PTHR30344">
    <property type="entry name" value="6-PHOSPHOGLUCONOLACTONASE-RELATED"/>
    <property type="match status" value="1"/>
</dbReference>
<dbReference type="PANTHER" id="PTHR30344:SF1">
    <property type="entry name" value="6-PHOSPHOGLUCONOLACTONASE"/>
    <property type="match status" value="1"/>
</dbReference>
<evidence type="ECO:0000313" key="5">
    <source>
        <dbReference type="EMBL" id="KRV50671.1"/>
    </source>
</evidence>
<comment type="caution">
    <text evidence="5">The sequence shown here is derived from an EMBL/GenBank/DDBJ whole genome shotgun (WGS) entry which is preliminary data.</text>
</comment>
<protein>
    <recommendedName>
        <fullName evidence="4">PKD domain-containing protein</fullName>
    </recommendedName>
</protein>
<dbReference type="EMBL" id="LLZU01000005">
    <property type="protein sequence ID" value="KRV50671.1"/>
    <property type="molecule type" value="Genomic_DNA"/>
</dbReference>
<dbReference type="InterPro" id="IPR022409">
    <property type="entry name" value="PKD/Chitinase_dom"/>
</dbReference>
<dbReference type="Proteomes" id="UP000050867">
    <property type="component" value="Unassembled WGS sequence"/>
</dbReference>
<dbReference type="InterPro" id="IPR015943">
    <property type="entry name" value="WD40/YVTN_repeat-like_dom_sf"/>
</dbReference>
<dbReference type="SUPFAM" id="SSF49299">
    <property type="entry name" value="PKD domain"/>
    <property type="match status" value="1"/>
</dbReference>
<keyword evidence="3" id="KW-0732">Signal</keyword>
<name>A0A0T6LY65_WENVI</name>
<dbReference type="GO" id="GO:0017057">
    <property type="term" value="F:6-phosphogluconolactonase activity"/>
    <property type="evidence" value="ECO:0007669"/>
    <property type="project" value="TreeGrafter"/>
</dbReference>
<reference evidence="5 7" key="1">
    <citation type="submission" date="2015-10" db="EMBL/GenBank/DDBJ databases">
        <title>Draft genome sequence of pyrrolomycin-producing Streptomyces vitaminophilus.</title>
        <authorList>
            <person name="Graham D.E."/>
            <person name="Mahan K.M."/>
            <person name="Klingeman D.M."/>
            <person name="Hettich R.L."/>
            <person name="Parry R.J."/>
        </authorList>
    </citation>
    <scope>NUCLEOTIDE SEQUENCE [LARGE SCALE GENOMIC DNA]</scope>
    <source>
        <strain evidence="5 7">ATCC 31673</strain>
    </source>
</reference>
<feature type="chain" id="PRO_5038210854" description="PKD domain-containing protein" evidence="3">
    <location>
        <begin position="30"/>
        <end position="488"/>
    </location>
</feature>
<evidence type="ECO:0000259" key="4">
    <source>
        <dbReference type="PROSITE" id="PS50093"/>
    </source>
</evidence>
<evidence type="ECO:0000256" key="3">
    <source>
        <dbReference type="SAM" id="SignalP"/>
    </source>
</evidence>
<dbReference type="Pfam" id="PF18911">
    <property type="entry name" value="PKD_4"/>
    <property type="match status" value="1"/>
</dbReference>
<dbReference type="eggNOG" id="COG2706">
    <property type="taxonomic scope" value="Bacteria"/>
</dbReference>
<evidence type="ECO:0000256" key="1">
    <source>
        <dbReference type="ARBA" id="ARBA00005564"/>
    </source>
</evidence>
<dbReference type="SMART" id="SM00089">
    <property type="entry name" value="PKD"/>
    <property type="match status" value="1"/>
</dbReference>
<comment type="similarity">
    <text evidence="1">Belongs to the cycloisomerase 2 family.</text>
</comment>
<dbReference type="InterPro" id="IPR013783">
    <property type="entry name" value="Ig-like_fold"/>
</dbReference>
<proteinExistence type="inferred from homology"/>
<evidence type="ECO:0000313" key="7">
    <source>
        <dbReference type="Proteomes" id="UP000050867"/>
    </source>
</evidence>
<accession>A0A0T6LY65</accession>
<dbReference type="InterPro" id="IPR000601">
    <property type="entry name" value="PKD_dom"/>
</dbReference>
<dbReference type="InterPro" id="IPR011045">
    <property type="entry name" value="N2O_reductase_N"/>
</dbReference>